<dbReference type="PANTHER" id="PTHR43072:SF52">
    <property type="entry name" value="GCN5-RELATED N-ACETYLTRANSFERASE"/>
    <property type="match status" value="1"/>
</dbReference>
<dbReference type="EMBL" id="FOEF01000002">
    <property type="protein sequence ID" value="SEO87928.1"/>
    <property type="molecule type" value="Genomic_DNA"/>
</dbReference>
<protein>
    <submittedName>
        <fullName evidence="2">Acetyltransferase (GNAT) family protein</fullName>
    </submittedName>
</protein>
<dbReference type="CDD" id="cd04301">
    <property type="entry name" value="NAT_SF"/>
    <property type="match status" value="1"/>
</dbReference>
<dbReference type="Gene3D" id="3.40.630.30">
    <property type="match status" value="1"/>
</dbReference>
<dbReference type="STRING" id="394193.SAMN04489732_102511"/>
<sequence>MKTAIVVAGPAHLSGLVDSVHELFAEDGGRHDGRMDLGWPRRGGRQYYSALLSDDNALCLVAQRENTVVGHLVGRIGGGAPLRADAVTAVLESMRVAPEARRSGVGSALVARFGVWAGKRGARHFSVTAYSANSPAIAFYREHGFREMSVTLARS</sequence>
<feature type="domain" description="N-acetyltransferase" evidence="1">
    <location>
        <begin position="3"/>
        <end position="155"/>
    </location>
</feature>
<reference evidence="2 3" key="1">
    <citation type="submission" date="2016-10" db="EMBL/GenBank/DDBJ databases">
        <authorList>
            <person name="de Groot N.N."/>
        </authorList>
    </citation>
    <scope>NUCLEOTIDE SEQUENCE [LARGE SCALE GENOMIC DNA]</scope>
    <source>
        <strain evidence="2 3">DSM 44993</strain>
    </source>
</reference>
<dbReference type="Pfam" id="PF00583">
    <property type="entry name" value="Acetyltransf_1"/>
    <property type="match status" value="1"/>
</dbReference>
<evidence type="ECO:0000313" key="2">
    <source>
        <dbReference type="EMBL" id="SEO87928.1"/>
    </source>
</evidence>
<proteinExistence type="predicted"/>
<dbReference type="AlphaFoldDB" id="A0A1H8TBQ4"/>
<evidence type="ECO:0000313" key="3">
    <source>
        <dbReference type="Proteomes" id="UP000198582"/>
    </source>
</evidence>
<keyword evidence="3" id="KW-1185">Reference proteome</keyword>
<dbReference type="SUPFAM" id="SSF55729">
    <property type="entry name" value="Acyl-CoA N-acyltransferases (Nat)"/>
    <property type="match status" value="1"/>
</dbReference>
<dbReference type="RefSeq" id="WP_091614156.1">
    <property type="nucleotide sequence ID" value="NZ_FOEF01000002.1"/>
</dbReference>
<evidence type="ECO:0000259" key="1">
    <source>
        <dbReference type="PROSITE" id="PS51186"/>
    </source>
</evidence>
<accession>A0A1H8TBQ4</accession>
<dbReference type="GO" id="GO:0016747">
    <property type="term" value="F:acyltransferase activity, transferring groups other than amino-acyl groups"/>
    <property type="evidence" value="ECO:0007669"/>
    <property type="project" value="InterPro"/>
</dbReference>
<dbReference type="InterPro" id="IPR000182">
    <property type="entry name" value="GNAT_dom"/>
</dbReference>
<dbReference type="InterPro" id="IPR016181">
    <property type="entry name" value="Acyl_CoA_acyltransferase"/>
</dbReference>
<name>A0A1H8TBQ4_9PSEU</name>
<dbReference type="PANTHER" id="PTHR43072">
    <property type="entry name" value="N-ACETYLTRANSFERASE"/>
    <property type="match status" value="1"/>
</dbReference>
<organism evidence="2 3">
    <name type="scientific">Amycolatopsis saalfeldensis</name>
    <dbReference type="NCBI Taxonomy" id="394193"/>
    <lineage>
        <taxon>Bacteria</taxon>
        <taxon>Bacillati</taxon>
        <taxon>Actinomycetota</taxon>
        <taxon>Actinomycetes</taxon>
        <taxon>Pseudonocardiales</taxon>
        <taxon>Pseudonocardiaceae</taxon>
        <taxon>Amycolatopsis</taxon>
    </lineage>
</organism>
<gene>
    <name evidence="2" type="ORF">SAMN04489732_102511</name>
</gene>
<dbReference type="PROSITE" id="PS51186">
    <property type="entry name" value="GNAT"/>
    <property type="match status" value="1"/>
</dbReference>
<keyword evidence="2" id="KW-0808">Transferase</keyword>
<dbReference type="OrthoDB" id="9799092at2"/>
<dbReference type="Proteomes" id="UP000198582">
    <property type="component" value="Unassembled WGS sequence"/>
</dbReference>